<keyword evidence="2" id="KW-1185">Reference proteome</keyword>
<dbReference type="AlphaFoldDB" id="A0A5B7G5H5"/>
<dbReference type="Proteomes" id="UP000324222">
    <property type="component" value="Unassembled WGS sequence"/>
</dbReference>
<name>A0A5B7G5H5_PORTR</name>
<accession>A0A5B7G5H5</accession>
<evidence type="ECO:0000313" key="2">
    <source>
        <dbReference type="Proteomes" id="UP000324222"/>
    </source>
</evidence>
<proteinExistence type="predicted"/>
<protein>
    <submittedName>
        <fullName evidence="1">Uncharacterized protein</fullName>
    </submittedName>
</protein>
<evidence type="ECO:0000313" key="1">
    <source>
        <dbReference type="EMBL" id="MPC52715.1"/>
    </source>
</evidence>
<reference evidence="1 2" key="1">
    <citation type="submission" date="2019-05" db="EMBL/GenBank/DDBJ databases">
        <title>Another draft genome of Portunus trituberculatus and its Hox gene families provides insights of decapod evolution.</title>
        <authorList>
            <person name="Jeong J.-H."/>
            <person name="Song I."/>
            <person name="Kim S."/>
            <person name="Choi T."/>
            <person name="Kim D."/>
            <person name="Ryu S."/>
            <person name="Kim W."/>
        </authorList>
    </citation>
    <scope>NUCLEOTIDE SEQUENCE [LARGE SCALE GENOMIC DNA]</scope>
    <source>
        <tissue evidence="1">Muscle</tissue>
    </source>
</reference>
<gene>
    <name evidence="1" type="ORF">E2C01_046591</name>
</gene>
<sequence length="64" mass="7045">MDKIFSDRTINATDCIAPVSSMALPSQRPLQLKDFYGVLLLFTFGGTAKGNKILKKGPLDLQYP</sequence>
<dbReference type="EMBL" id="VSRR010011095">
    <property type="protein sequence ID" value="MPC52715.1"/>
    <property type="molecule type" value="Genomic_DNA"/>
</dbReference>
<organism evidence="1 2">
    <name type="scientific">Portunus trituberculatus</name>
    <name type="common">Swimming crab</name>
    <name type="synonym">Neptunus trituberculatus</name>
    <dbReference type="NCBI Taxonomy" id="210409"/>
    <lineage>
        <taxon>Eukaryota</taxon>
        <taxon>Metazoa</taxon>
        <taxon>Ecdysozoa</taxon>
        <taxon>Arthropoda</taxon>
        <taxon>Crustacea</taxon>
        <taxon>Multicrustacea</taxon>
        <taxon>Malacostraca</taxon>
        <taxon>Eumalacostraca</taxon>
        <taxon>Eucarida</taxon>
        <taxon>Decapoda</taxon>
        <taxon>Pleocyemata</taxon>
        <taxon>Brachyura</taxon>
        <taxon>Eubrachyura</taxon>
        <taxon>Portunoidea</taxon>
        <taxon>Portunidae</taxon>
        <taxon>Portuninae</taxon>
        <taxon>Portunus</taxon>
    </lineage>
</organism>
<comment type="caution">
    <text evidence="1">The sequence shown here is derived from an EMBL/GenBank/DDBJ whole genome shotgun (WGS) entry which is preliminary data.</text>
</comment>